<evidence type="ECO:0000256" key="3">
    <source>
        <dbReference type="ARBA" id="ARBA00022737"/>
    </source>
</evidence>
<dbReference type="InterPro" id="IPR000922">
    <property type="entry name" value="Lectin_gal-bd_dom"/>
</dbReference>
<dbReference type="CDD" id="cd22835">
    <property type="entry name" value="Gal_Rha_Lectin_SML_rpt2"/>
    <property type="match status" value="1"/>
</dbReference>
<name>A0A665T2T7_ECHNA</name>
<dbReference type="Ensembl" id="ENSENLT00000000807.1">
    <property type="protein sequence ID" value="ENSENLP00000000688.1"/>
    <property type="gene ID" value="ENSENLG00000000504.1"/>
</dbReference>
<feature type="signal peptide" evidence="4">
    <location>
        <begin position="1"/>
        <end position="24"/>
    </location>
</feature>
<dbReference type="GeneID" id="115046337"/>
<sequence>MLHFSPGTALLLATTCLLATEVSTERVVTCDDRGNVQLLRCDIGVVRVQSALYGRTDGETCREGRPRKQLRNTECSQNNTVDIIKRRCDGKKMCEINTDVVRISDPCVGTYKYLETYYTCFPAIRVIACENSVADLFCAEGQVIYVYGAEYGRRDQTTCIYQQPSRQIEDVECLNPTDKVAESCNGKNRCTISARNSVFGDPCVGTYKYLDISYVCEYPVV</sequence>
<evidence type="ECO:0000313" key="7">
    <source>
        <dbReference type="Proteomes" id="UP000472264"/>
    </source>
</evidence>
<accession>A0A665T2T7</accession>
<keyword evidence="4" id="KW-0732">Signal</keyword>
<dbReference type="OrthoDB" id="1100386at2759"/>
<reference evidence="6" key="1">
    <citation type="submission" date="2021-04" db="EMBL/GenBank/DDBJ databases">
        <authorList>
            <consortium name="Wellcome Sanger Institute Data Sharing"/>
        </authorList>
    </citation>
    <scope>NUCLEOTIDE SEQUENCE [LARGE SCALE GENOMIC DNA]</scope>
</reference>
<dbReference type="PANTHER" id="PTHR46780">
    <property type="entry name" value="PROTEIN EVA-1"/>
    <property type="match status" value="1"/>
</dbReference>
<dbReference type="PROSITE" id="PS50228">
    <property type="entry name" value="SUEL_LECTIN"/>
    <property type="match status" value="2"/>
</dbReference>
<keyword evidence="7" id="KW-1185">Reference proteome</keyword>
<feature type="domain" description="SUEL-type lectin" evidence="5">
    <location>
        <begin position="39"/>
        <end position="121"/>
    </location>
</feature>
<dbReference type="OMA" id="NYGRTEN"/>
<reference evidence="6" key="3">
    <citation type="submission" date="2025-09" db="UniProtKB">
        <authorList>
            <consortium name="Ensembl"/>
        </authorList>
    </citation>
    <scope>IDENTIFICATION</scope>
</reference>
<dbReference type="Pfam" id="PF02140">
    <property type="entry name" value="SUEL_Lectin"/>
    <property type="match status" value="2"/>
</dbReference>
<gene>
    <name evidence="6" type="primary">LOC115046337</name>
</gene>
<reference evidence="6" key="2">
    <citation type="submission" date="2025-08" db="UniProtKB">
        <authorList>
            <consortium name="Ensembl"/>
        </authorList>
    </citation>
    <scope>IDENTIFICATION</scope>
</reference>
<feature type="chain" id="PRO_5025375244" evidence="4">
    <location>
        <begin position="25"/>
        <end position="221"/>
    </location>
</feature>
<protein>
    <submittedName>
        <fullName evidence="6">L-rhamnose-binding lectin SML-like</fullName>
    </submittedName>
</protein>
<dbReference type="Proteomes" id="UP000472264">
    <property type="component" value="Chromosome 7"/>
</dbReference>
<evidence type="ECO:0000256" key="4">
    <source>
        <dbReference type="SAM" id="SignalP"/>
    </source>
</evidence>
<dbReference type="CDD" id="cd22833">
    <property type="entry name" value="Gal_Rha_Lectin_CSL1-2_RBL_SML_rpt1"/>
    <property type="match status" value="1"/>
</dbReference>
<dbReference type="GO" id="GO:0030246">
    <property type="term" value="F:carbohydrate binding"/>
    <property type="evidence" value="ECO:0007669"/>
    <property type="project" value="UniProtKB-KW"/>
</dbReference>
<dbReference type="FunFam" id="2.60.120.740:FF:000003">
    <property type="entry name" value="Protein eva-1 homolog C"/>
    <property type="match status" value="2"/>
</dbReference>
<evidence type="ECO:0000313" key="6">
    <source>
        <dbReference type="Ensembl" id="ENSENLP00000000688.1"/>
    </source>
</evidence>
<feature type="domain" description="SUEL-type lectin" evidence="5">
    <location>
        <begin position="128"/>
        <end position="217"/>
    </location>
</feature>
<keyword evidence="3" id="KW-0677">Repeat</keyword>
<dbReference type="Gene3D" id="2.60.120.740">
    <property type="match status" value="2"/>
</dbReference>
<keyword evidence="2" id="KW-0430">Lectin</keyword>
<proteinExistence type="predicted"/>
<dbReference type="AlphaFoldDB" id="A0A665T2T7"/>
<keyword evidence="1" id="KW-0348">Hemagglutinin</keyword>
<evidence type="ECO:0000259" key="5">
    <source>
        <dbReference type="PROSITE" id="PS50228"/>
    </source>
</evidence>
<organism evidence="6 7">
    <name type="scientific">Echeneis naucrates</name>
    <name type="common">Live sharksucker</name>
    <dbReference type="NCBI Taxonomy" id="173247"/>
    <lineage>
        <taxon>Eukaryota</taxon>
        <taxon>Metazoa</taxon>
        <taxon>Chordata</taxon>
        <taxon>Craniata</taxon>
        <taxon>Vertebrata</taxon>
        <taxon>Euteleostomi</taxon>
        <taxon>Actinopterygii</taxon>
        <taxon>Neopterygii</taxon>
        <taxon>Teleostei</taxon>
        <taxon>Neoteleostei</taxon>
        <taxon>Acanthomorphata</taxon>
        <taxon>Carangaria</taxon>
        <taxon>Carangiformes</taxon>
        <taxon>Echeneidae</taxon>
        <taxon>Echeneis</taxon>
    </lineage>
</organism>
<dbReference type="RefSeq" id="XP_029362504.1">
    <property type="nucleotide sequence ID" value="XM_029506644.1"/>
</dbReference>
<dbReference type="InParanoid" id="A0A665T2T7"/>
<dbReference type="InterPro" id="IPR043159">
    <property type="entry name" value="Lectin_gal-bd_sf"/>
</dbReference>
<evidence type="ECO:0000256" key="2">
    <source>
        <dbReference type="ARBA" id="ARBA00022734"/>
    </source>
</evidence>
<evidence type="ECO:0000256" key="1">
    <source>
        <dbReference type="ARBA" id="ARBA00022546"/>
    </source>
</evidence>